<keyword evidence="2" id="KW-1185">Reference proteome</keyword>
<accession>A0ABD1ZLS3</accession>
<reference evidence="1 2" key="1">
    <citation type="submission" date="2024-09" db="EMBL/GenBank/DDBJ databases">
        <title>Chromosome-scale assembly of Riccia fluitans.</title>
        <authorList>
            <person name="Paukszto L."/>
            <person name="Sawicki J."/>
            <person name="Karawczyk K."/>
            <person name="Piernik-Szablinska J."/>
            <person name="Szczecinska M."/>
            <person name="Mazdziarz M."/>
        </authorList>
    </citation>
    <scope>NUCLEOTIDE SEQUENCE [LARGE SCALE GENOMIC DNA]</scope>
    <source>
        <strain evidence="1">Rf_01</strain>
        <tissue evidence="1">Aerial parts of the thallus</tissue>
    </source>
</reference>
<dbReference type="Proteomes" id="UP001605036">
    <property type="component" value="Unassembled WGS sequence"/>
</dbReference>
<proteinExistence type="predicted"/>
<sequence length="215" mass="23175">MEPSYRDVPYLISAKYSKSVFYTGGAVSTSSIVSYREPRAGSDEKTRMCSNTSSRSLTKFPFAVQICLWNSQQAVSEVVMDAANPAMESFEEQGIADTQGVEFSVCSITETALRTPTRAPVSIFQGAATNLMMGCPLPEWCVPPIADRAVPIVPNFQLGTSLPSATPPSMSDITSILTQLKVSPELSSSCCYSSFSTCLLALLALSFCELQHLVP</sequence>
<evidence type="ECO:0000313" key="1">
    <source>
        <dbReference type="EMBL" id="KAL2652323.1"/>
    </source>
</evidence>
<comment type="caution">
    <text evidence="1">The sequence shown here is derived from an EMBL/GenBank/DDBJ whole genome shotgun (WGS) entry which is preliminary data.</text>
</comment>
<gene>
    <name evidence="1" type="ORF">R1flu_020451</name>
</gene>
<dbReference type="EMBL" id="JBHFFA010000001">
    <property type="protein sequence ID" value="KAL2652323.1"/>
    <property type="molecule type" value="Genomic_DNA"/>
</dbReference>
<organism evidence="1 2">
    <name type="scientific">Riccia fluitans</name>
    <dbReference type="NCBI Taxonomy" id="41844"/>
    <lineage>
        <taxon>Eukaryota</taxon>
        <taxon>Viridiplantae</taxon>
        <taxon>Streptophyta</taxon>
        <taxon>Embryophyta</taxon>
        <taxon>Marchantiophyta</taxon>
        <taxon>Marchantiopsida</taxon>
        <taxon>Marchantiidae</taxon>
        <taxon>Marchantiales</taxon>
        <taxon>Ricciaceae</taxon>
        <taxon>Riccia</taxon>
    </lineage>
</organism>
<dbReference type="AlphaFoldDB" id="A0ABD1ZLS3"/>
<protein>
    <submittedName>
        <fullName evidence="1">Uncharacterized protein</fullName>
    </submittedName>
</protein>
<name>A0ABD1ZLS3_9MARC</name>
<evidence type="ECO:0000313" key="2">
    <source>
        <dbReference type="Proteomes" id="UP001605036"/>
    </source>
</evidence>